<evidence type="ECO:0000313" key="1">
    <source>
        <dbReference type="EMBL" id="OGD25108.1"/>
    </source>
</evidence>
<evidence type="ECO:0000313" key="2">
    <source>
        <dbReference type="Proteomes" id="UP000176431"/>
    </source>
</evidence>
<reference evidence="1 2" key="1">
    <citation type="journal article" date="2016" name="Nat. Commun.">
        <title>Thousands of microbial genomes shed light on interconnected biogeochemical processes in an aquifer system.</title>
        <authorList>
            <person name="Anantharaman K."/>
            <person name="Brown C.T."/>
            <person name="Hug L.A."/>
            <person name="Sharon I."/>
            <person name="Castelle C.J."/>
            <person name="Probst A.J."/>
            <person name="Thomas B.C."/>
            <person name="Singh A."/>
            <person name="Wilkins M.J."/>
            <person name="Karaoz U."/>
            <person name="Brodie E.L."/>
            <person name="Williams K.H."/>
            <person name="Hubbard S.S."/>
            <person name="Banfield J.F."/>
        </authorList>
    </citation>
    <scope>NUCLEOTIDE SEQUENCE [LARGE SCALE GENOMIC DNA]</scope>
</reference>
<gene>
    <name evidence="1" type="ORF">A2819_00145</name>
</gene>
<protein>
    <submittedName>
        <fullName evidence="1">Uncharacterized protein</fullName>
    </submittedName>
</protein>
<sequence length="118" mass="13972">MDRAIKTRRLQFIGGQFLLNIPQRLVKRFHWKKGDYFNVEVTDDEVLEVWKVANWNVDRAEALLPGIHQEIIPLLNTLMLQPERLGPVEFSWALAQFSEKMAKFRRYRQAVPRLNPGR</sequence>
<name>A0A1F5B3B8_9BACT</name>
<proteinExistence type="predicted"/>
<dbReference type="AlphaFoldDB" id="A0A1F5B3B8"/>
<dbReference type="Proteomes" id="UP000176431">
    <property type="component" value="Unassembled WGS sequence"/>
</dbReference>
<dbReference type="EMBL" id="MEYK01000023">
    <property type="protein sequence ID" value="OGD25108.1"/>
    <property type="molecule type" value="Genomic_DNA"/>
</dbReference>
<accession>A0A1F5B3B8</accession>
<comment type="caution">
    <text evidence="1">The sequence shown here is derived from an EMBL/GenBank/DDBJ whole genome shotgun (WGS) entry which is preliminary data.</text>
</comment>
<organism evidence="1 2">
    <name type="scientific">Candidatus Azambacteria bacterium RIFCSPHIGHO2_01_FULL_40_24</name>
    <dbReference type="NCBI Taxonomy" id="1797301"/>
    <lineage>
        <taxon>Bacteria</taxon>
        <taxon>Candidatus Azamiibacteriota</taxon>
    </lineage>
</organism>